<evidence type="ECO:0000313" key="1">
    <source>
        <dbReference type="EMBL" id="KAI5667724.1"/>
    </source>
</evidence>
<proteinExistence type="predicted"/>
<reference evidence="2" key="1">
    <citation type="journal article" date="2023" name="Nat. Plants">
        <title>Single-cell RNA sequencing provides a high-resolution roadmap for understanding the multicellular compartmentation of specialized metabolism.</title>
        <authorList>
            <person name="Sun S."/>
            <person name="Shen X."/>
            <person name="Li Y."/>
            <person name="Li Y."/>
            <person name="Wang S."/>
            <person name="Li R."/>
            <person name="Zhang H."/>
            <person name="Shen G."/>
            <person name="Guo B."/>
            <person name="Wei J."/>
            <person name="Xu J."/>
            <person name="St-Pierre B."/>
            <person name="Chen S."/>
            <person name="Sun C."/>
        </authorList>
    </citation>
    <scope>NUCLEOTIDE SEQUENCE [LARGE SCALE GENOMIC DNA]</scope>
</reference>
<dbReference type="EMBL" id="CM044704">
    <property type="protein sequence ID" value="KAI5667724.1"/>
    <property type="molecule type" value="Genomic_DNA"/>
</dbReference>
<keyword evidence="2" id="KW-1185">Reference proteome</keyword>
<gene>
    <name evidence="1" type="ORF">M9H77_17577</name>
</gene>
<comment type="caution">
    <text evidence="1">The sequence shown here is derived from an EMBL/GenBank/DDBJ whole genome shotgun (WGS) entry which is preliminary data.</text>
</comment>
<evidence type="ECO:0000313" key="2">
    <source>
        <dbReference type="Proteomes" id="UP001060085"/>
    </source>
</evidence>
<accession>A0ACC0B504</accession>
<sequence length="107" mass="11753">MLGSVTLDLDPVDRGCSIFGGLGPRRVRTLIGYLMILIFEVAGLHSSNHETEAMPESSSHGQPNAASHEIIGNFMTKMTRLLEATLVNRRGERALNTSNDEALERFL</sequence>
<organism evidence="1 2">
    <name type="scientific">Catharanthus roseus</name>
    <name type="common">Madagascar periwinkle</name>
    <name type="synonym">Vinca rosea</name>
    <dbReference type="NCBI Taxonomy" id="4058"/>
    <lineage>
        <taxon>Eukaryota</taxon>
        <taxon>Viridiplantae</taxon>
        <taxon>Streptophyta</taxon>
        <taxon>Embryophyta</taxon>
        <taxon>Tracheophyta</taxon>
        <taxon>Spermatophyta</taxon>
        <taxon>Magnoliopsida</taxon>
        <taxon>eudicotyledons</taxon>
        <taxon>Gunneridae</taxon>
        <taxon>Pentapetalae</taxon>
        <taxon>asterids</taxon>
        <taxon>lamiids</taxon>
        <taxon>Gentianales</taxon>
        <taxon>Apocynaceae</taxon>
        <taxon>Rauvolfioideae</taxon>
        <taxon>Vinceae</taxon>
        <taxon>Catharanthinae</taxon>
        <taxon>Catharanthus</taxon>
    </lineage>
</organism>
<protein>
    <submittedName>
        <fullName evidence="1">Uncharacterized protein</fullName>
    </submittedName>
</protein>
<name>A0ACC0B504_CATRO</name>
<dbReference type="Proteomes" id="UP001060085">
    <property type="component" value="Linkage Group LG04"/>
</dbReference>